<name>A0AAD6WLR6_9AGAR</name>
<accession>A0AAD6WLR6</accession>
<dbReference type="Gene3D" id="1.20.120.1630">
    <property type="match status" value="1"/>
</dbReference>
<evidence type="ECO:0000256" key="3">
    <source>
        <dbReference type="ARBA" id="ARBA00022603"/>
    </source>
</evidence>
<keyword evidence="4" id="KW-0949">S-adenosyl-L-methionine</keyword>
<evidence type="ECO:0000256" key="2">
    <source>
        <dbReference type="ARBA" id="ARBA00022516"/>
    </source>
</evidence>
<keyword evidence="6" id="KW-0256">Endoplasmic reticulum</keyword>
<dbReference type="Pfam" id="PF04191">
    <property type="entry name" value="PEMT"/>
    <property type="match status" value="1"/>
</dbReference>
<gene>
    <name evidence="13" type="ORF">C8F04DRAFT_976310</name>
</gene>
<evidence type="ECO:0000256" key="6">
    <source>
        <dbReference type="ARBA" id="ARBA00022824"/>
    </source>
</evidence>
<keyword evidence="10" id="KW-0594">Phospholipid biosynthesis</keyword>
<evidence type="ECO:0000313" key="13">
    <source>
        <dbReference type="EMBL" id="KAJ7018953.1"/>
    </source>
</evidence>
<evidence type="ECO:0008006" key="15">
    <source>
        <dbReference type="Google" id="ProtNLM"/>
    </source>
</evidence>
<dbReference type="Proteomes" id="UP001218188">
    <property type="component" value="Unassembled WGS sequence"/>
</dbReference>
<organism evidence="13 14">
    <name type="scientific">Mycena alexandri</name>
    <dbReference type="NCBI Taxonomy" id="1745969"/>
    <lineage>
        <taxon>Eukaryota</taxon>
        <taxon>Fungi</taxon>
        <taxon>Dikarya</taxon>
        <taxon>Basidiomycota</taxon>
        <taxon>Agaricomycotina</taxon>
        <taxon>Agaricomycetes</taxon>
        <taxon>Agaricomycetidae</taxon>
        <taxon>Agaricales</taxon>
        <taxon>Marasmiineae</taxon>
        <taxon>Mycenaceae</taxon>
        <taxon>Mycena</taxon>
    </lineage>
</organism>
<feature type="transmembrane region" description="Helical" evidence="12">
    <location>
        <begin position="179"/>
        <end position="200"/>
    </location>
</feature>
<keyword evidence="3" id="KW-0489">Methyltransferase</keyword>
<protein>
    <recommendedName>
        <fullName evidence="15">Protein-S-isoprenylcysteine O-methyltransferase</fullName>
    </recommendedName>
</protein>
<dbReference type="GO" id="GO:0008168">
    <property type="term" value="F:methyltransferase activity"/>
    <property type="evidence" value="ECO:0007669"/>
    <property type="project" value="UniProtKB-KW"/>
</dbReference>
<dbReference type="EMBL" id="JARJCM010000313">
    <property type="protein sequence ID" value="KAJ7018953.1"/>
    <property type="molecule type" value="Genomic_DNA"/>
</dbReference>
<evidence type="ECO:0000256" key="12">
    <source>
        <dbReference type="SAM" id="Phobius"/>
    </source>
</evidence>
<reference evidence="13" key="1">
    <citation type="submission" date="2023-03" db="EMBL/GenBank/DDBJ databases">
        <title>Massive genome expansion in bonnet fungi (Mycena s.s.) driven by repeated elements and novel gene families across ecological guilds.</title>
        <authorList>
            <consortium name="Lawrence Berkeley National Laboratory"/>
            <person name="Harder C.B."/>
            <person name="Miyauchi S."/>
            <person name="Viragh M."/>
            <person name="Kuo A."/>
            <person name="Thoen E."/>
            <person name="Andreopoulos B."/>
            <person name="Lu D."/>
            <person name="Skrede I."/>
            <person name="Drula E."/>
            <person name="Henrissat B."/>
            <person name="Morin E."/>
            <person name="Kohler A."/>
            <person name="Barry K."/>
            <person name="LaButti K."/>
            <person name="Morin E."/>
            <person name="Salamov A."/>
            <person name="Lipzen A."/>
            <person name="Mereny Z."/>
            <person name="Hegedus B."/>
            <person name="Baldrian P."/>
            <person name="Stursova M."/>
            <person name="Weitz H."/>
            <person name="Taylor A."/>
            <person name="Grigoriev I.V."/>
            <person name="Nagy L.G."/>
            <person name="Martin F."/>
            <person name="Kauserud H."/>
        </authorList>
    </citation>
    <scope>NUCLEOTIDE SEQUENCE</scope>
    <source>
        <strain evidence="13">CBHHK200</strain>
    </source>
</reference>
<comment type="subcellular location">
    <subcellularLocation>
        <location evidence="1">Endomembrane system</location>
        <topology evidence="1">Multi-pass membrane protein</topology>
    </subcellularLocation>
</comment>
<evidence type="ECO:0000256" key="9">
    <source>
        <dbReference type="ARBA" id="ARBA00023136"/>
    </source>
</evidence>
<dbReference type="InterPro" id="IPR052527">
    <property type="entry name" value="Metal_cation-efflux_comp"/>
</dbReference>
<feature type="transmembrane region" description="Helical" evidence="12">
    <location>
        <begin position="92"/>
        <end position="115"/>
    </location>
</feature>
<keyword evidence="5 12" id="KW-0812">Transmembrane</keyword>
<dbReference type="InterPro" id="IPR007318">
    <property type="entry name" value="Phopholipid_MeTrfase"/>
</dbReference>
<comment type="caution">
    <text evidence="13">The sequence shown here is derived from an EMBL/GenBank/DDBJ whole genome shotgun (WGS) entry which is preliminary data.</text>
</comment>
<dbReference type="GO" id="GO:0032259">
    <property type="term" value="P:methylation"/>
    <property type="evidence" value="ECO:0007669"/>
    <property type="project" value="UniProtKB-KW"/>
</dbReference>
<evidence type="ECO:0000313" key="14">
    <source>
        <dbReference type="Proteomes" id="UP001218188"/>
    </source>
</evidence>
<dbReference type="GO" id="GO:0008654">
    <property type="term" value="P:phospholipid biosynthetic process"/>
    <property type="evidence" value="ECO:0007669"/>
    <property type="project" value="UniProtKB-KW"/>
</dbReference>
<proteinExistence type="predicted"/>
<keyword evidence="11" id="KW-1208">Phospholipid metabolism</keyword>
<keyword evidence="3" id="KW-0808">Transferase</keyword>
<dbReference type="PANTHER" id="PTHR43847">
    <property type="entry name" value="BLL3993 PROTEIN"/>
    <property type="match status" value="1"/>
</dbReference>
<dbReference type="PANTHER" id="PTHR43847:SF1">
    <property type="entry name" value="BLL3993 PROTEIN"/>
    <property type="match status" value="1"/>
</dbReference>
<keyword evidence="14" id="KW-1185">Reference proteome</keyword>
<evidence type="ECO:0000256" key="11">
    <source>
        <dbReference type="ARBA" id="ARBA00023264"/>
    </source>
</evidence>
<evidence type="ECO:0000256" key="4">
    <source>
        <dbReference type="ARBA" id="ARBA00022691"/>
    </source>
</evidence>
<keyword evidence="9 12" id="KW-0472">Membrane</keyword>
<feature type="transmembrane region" description="Helical" evidence="12">
    <location>
        <begin position="44"/>
        <end position="71"/>
    </location>
</feature>
<evidence type="ECO:0000256" key="8">
    <source>
        <dbReference type="ARBA" id="ARBA00023098"/>
    </source>
</evidence>
<keyword evidence="2" id="KW-0444">Lipid biosynthesis</keyword>
<dbReference type="GO" id="GO:0012505">
    <property type="term" value="C:endomembrane system"/>
    <property type="evidence" value="ECO:0007669"/>
    <property type="project" value="UniProtKB-SubCell"/>
</dbReference>
<keyword evidence="8" id="KW-0443">Lipid metabolism</keyword>
<evidence type="ECO:0000256" key="10">
    <source>
        <dbReference type="ARBA" id="ARBA00023209"/>
    </source>
</evidence>
<dbReference type="AlphaFoldDB" id="A0AAD6WLR6"/>
<sequence>MASFAKLPFLLATALFYNHSLIPPTLPPSTDEQKRTNGLPTISWYERVIIPIIPMTYWAFVMTEAAVLLGATWDTNFPTNFVAKFTGNHDSVGRITVPFMFGAGLIVAGAMIRFWCFREMGRHFTFALSLRDGHKLITTGPYAVVRHPSYTGGNMTIVGAALTLMQDGSWWFGGGYRTAWGLFLAANFIVSSLLIVRGFLRGSAEDAYLKDSFKEEWQAFADQVPYRYIPSVC</sequence>
<evidence type="ECO:0000256" key="5">
    <source>
        <dbReference type="ARBA" id="ARBA00022692"/>
    </source>
</evidence>
<evidence type="ECO:0000256" key="1">
    <source>
        <dbReference type="ARBA" id="ARBA00004127"/>
    </source>
</evidence>
<evidence type="ECO:0000256" key="7">
    <source>
        <dbReference type="ARBA" id="ARBA00022989"/>
    </source>
</evidence>
<keyword evidence="7 12" id="KW-1133">Transmembrane helix</keyword>